<organism evidence="1 2">
    <name type="scientific">Dunaliella salina</name>
    <name type="common">Green alga</name>
    <name type="synonym">Protococcus salinus</name>
    <dbReference type="NCBI Taxonomy" id="3046"/>
    <lineage>
        <taxon>Eukaryota</taxon>
        <taxon>Viridiplantae</taxon>
        <taxon>Chlorophyta</taxon>
        <taxon>core chlorophytes</taxon>
        <taxon>Chlorophyceae</taxon>
        <taxon>CS clade</taxon>
        <taxon>Chlamydomonadales</taxon>
        <taxon>Dunaliellaceae</taxon>
        <taxon>Dunaliella</taxon>
    </lineage>
</organism>
<reference evidence="1" key="1">
    <citation type="submission" date="2017-08" db="EMBL/GenBank/DDBJ databases">
        <authorList>
            <person name="Polle J.E."/>
            <person name="Barry K."/>
            <person name="Cushman J."/>
            <person name="Schmutz J."/>
            <person name="Tran D."/>
            <person name="Hathwaick L.T."/>
            <person name="Yim W.C."/>
            <person name="Jenkins J."/>
            <person name="Mckie-Krisberg Z.M."/>
            <person name="Prochnik S."/>
            <person name="Lindquist E."/>
            <person name="Dockter R.B."/>
            <person name="Adam C."/>
            <person name="Molina H."/>
            <person name="Bunkerborg J."/>
            <person name="Jin E."/>
            <person name="Buchheim M."/>
            <person name="Magnuson J."/>
        </authorList>
    </citation>
    <scope>NUCLEOTIDE SEQUENCE</scope>
    <source>
        <strain evidence="1">CCAP 19/18</strain>
    </source>
</reference>
<evidence type="ECO:0000313" key="1">
    <source>
        <dbReference type="EMBL" id="KAF5841689.1"/>
    </source>
</evidence>
<evidence type="ECO:0000313" key="2">
    <source>
        <dbReference type="Proteomes" id="UP000815325"/>
    </source>
</evidence>
<sequence length="82" mass="8808">MGLPSIHLAESPGHPDKKCLLVEFSAHFCTHTAHSTAPACLRHSPPPHKAHLMGPSCLQCNPFDVILSLSHYATLSLTSPCL</sequence>
<dbReference type="Proteomes" id="UP000815325">
    <property type="component" value="Unassembled WGS sequence"/>
</dbReference>
<dbReference type="EMBL" id="MU069480">
    <property type="protein sequence ID" value="KAF5841689.1"/>
    <property type="molecule type" value="Genomic_DNA"/>
</dbReference>
<protein>
    <submittedName>
        <fullName evidence="1">Uncharacterized protein</fullName>
    </submittedName>
</protein>
<comment type="caution">
    <text evidence="1">The sequence shown here is derived from an EMBL/GenBank/DDBJ whole genome shotgun (WGS) entry which is preliminary data.</text>
</comment>
<name>A0ABQ7H4A8_DUNSA</name>
<accession>A0ABQ7H4A8</accession>
<gene>
    <name evidence="1" type="ORF">DUNSADRAFT_11896</name>
</gene>
<keyword evidence="2" id="KW-1185">Reference proteome</keyword>
<proteinExistence type="predicted"/>